<dbReference type="EMBL" id="BLLF01001373">
    <property type="protein sequence ID" value="GFH18880.1"/>
    <property type="molecule type" value="Genomic_DNA"/>
</dbReference>
<comment type="caution">
    <text evidence="2">The sequence shown here is derived from an EMBL/GenBank/DDBJ whole genome shotgun (WGS) entry which is preliminary data.</text>
</comment>
<sequence length="118" mass="12028">MAPSSLDQLLAVAGAAGAAACMMAASHSLQCCTLDSIAHEGQTAGGRLEACRLGTIIGTAAATAEENPAHTAWVAGWVLQVRALPRSPTRAPSPHGGRWLGSTPYGGRRLGLALGRDR</sequence>
<evidence type="ECO:0000313" key="3">
    <source>
        <dbReference type="Proteomes" id="UP000485058"/>
    </source>
</evidence>
<dbReference type="Proteomes" id="UP000485058">
    <property type="component" value="Unassembled WGS sequence"/>
</dbReference>
<keyword evidence="3" id="KW-1185">Reference proteome</keyword>
<name>A0A699ZBT9_HAELA</name>
<accession>A0A699ZBT9</accession>
<dbReference type="AlphaFoldDB" id="A0A699ZBT9"/>
<feature type="compositionally biased region" description="Low complexity" evidence="1">
    <location>
        <begin position="106"/>
        <end position="118"/>
    </location>
</feature>
<reference evidence="2 3" key="1">
    <citation type="submission" date="2020-02" db="EMBL/GenBank/DDBJ databases">
        <title>Draft genome sequence of Haematococcus lacustris strain NIES-144.</title>
        <authorList>
            <person name="Morimoto D."/>
            <person name="Nakagawa S."/>
            <person name="Yoshida T."/>
            <person name="Sawayama S."/>
        </authorList>
    </citation>
    <scope>NUCLEOTIDE SEQUENCE [LARGE SCALE GENOMIC DNA]</scope>
    <source>
        <strain evidence="2 3">NIES-144</strain>
    </source>
</reference>
<evidence type="ECO:0000256" key="1">
    <source>
        <dbReference type="SAM" id="MobiDB-lite"/>
    </source>
</evidence>
<evidence type="ECO:0000313" key="2">
    <source>
        <dbReference type="EMBL" id="GFH18880.1"/>
    </source>
</evidence>
<proteinExistence type="predicted"/>
<protein>
    <submittedName>
        <fullName evidence="2">Uncharacterized protein</fullName>
    </submittedName>
</protein>
<organism evidence="2 3">
    <name type="scientific">Haematococcus lacustris</name>
    <name type="common">Green alga</name>
    <name type="synonym">Haematococcus pluvialis</name>
    <dbReference type="NCBI Taxonomy" id="44745"/>
    <lineage>
        <taxon>Eukaryota</taxon>
        <taxon>Viridiplantae</taxon>
        <taxon>Chlorophyta</taxon>
        <taxon>core chlorophytes</taxon>
        <taxon>Chlorophyceae</taxon>
        <taxon>CS clade</taxon>
        <taxon>Chlamydomonadales</taxon>
        <taxon>Haematococcaceae</taxon>
        <taxon>Haematococcus</taxon>
    </lineage>
</organism>
<feature type="region of interest" description="Disordered" evidence="1">
    <location>
        <begin position="86"/>
        <end position="118"/>
    </location>
</feature>
<gene>
    <name evidence="2" type="ORF">HaLaN_15750</name>
</gene>